<reference evidence="2 4" key="2">
    <citation type="submission" date="2018-10" db="EMBL/GenBank/DDBJ databases">
        <title>New species genome.</title>
        <authorList>
            <person name="Li Y."/>
        </authorList>
    </citation>
    <scope>NUCLEOTIDE SEQUENCE [LARGE SCALE GENOMIC DNA]</scope>
    <source>
        <strain evidence="2 4">L6_4B</strain>
    </source>
</reference>
<gene>
    <name evidence="1" type="ORF">AU492_09300</name>
    <name evidence="2" type="ORF">EC392_08490</name>
</gene>
<dbReference type="AlphaFoldDB" id="A0A3N0UK49"/>
<dbReference type="EMBL" id="RJUJ01000007">
    <property type="protein sequence ID" value="ROH80581.1"/>
    <property type="molecule type" value="Genomic_DNA"/>
</dbReference>
<evidence type="ECO:0000313" key="3">
    <source>
        <dbReference type="Proteomes" id="UP000250186"/>
    </source>
</evidence>
<dbReference type="EMBL" id="LUSW01000018">
    <property type="protein sequence ID" value="RAT34099.1"/>
    <property type="molecule type" value="Genomic_DNA"/>
</dbReference>
<protein>
    <submittedName>
        <fullName evidence="2">Uncharacterized protein</fullName>
    </submittedName>
</protein>
<evidence type="ECO:0000313" key="2">
    <source>
        <dbReference type="EMBL" id="ROH80581.1"/>
    </source>
</evidence>
<dbReference type="Proteomes" id="UP000250186">
    <property type="component" value="Unassembled WGS sequence"/>
</dbReference>
<reference evidence="1 3" key="1">
    <citation type="submission" date="2016-02" db="EMBL/GenBank/DDBJ databases">
        <title>Species-wide whole genome sequencing reveals diversity, host range in Lonsdalea quercina.</title>
        <authorList>
            <person name="Li Y."/>
        </authorList>
    </citation>
    <scope>NUCLEOTIDE SEQUENCE [LARGE SCALE GENOMIC DNA]</scope>
    <source>
        <strain evidence="1 3">CFCC 12721</strain>
    </source>
</reference>
<dbReference type="Proteomes" id="UP000274511">
    <property type="component" value="Unassembled WGS sequence"/>
</dbReference>
<evidence type="ECO:0000313" key="1">
    <source>
        <dbReference type="EMBL" id="RAT34099.1"/>
    </source>
</evidence>
<sequence>MKCRKKDSFLIYGNDQYFRAVIRLGRAMDYMQENDQVNARKTMNMAQGCHSEYENGAGKLQKFRTYRD</sequence>
<proteinExistence type="predicted"/>
<dbReference type="STRING" id="1172565.AU508_07225"/>
<comment type="caution">
    <text evidence="2">The sequence shown here is derived from an EMBL/GenBank/DDBJ whole genome shotgun (WGS) entry which is preliminary data.</text>
</comment>
<keyword evidence="3" id="KW-1185">Reference proteome</keyword>
<name>A0A3N0UK49_9GAMM</name>
<accession>A0A3N0UK49</accession>
<organism evidence="2 4">
    <name type="scientific">Lonsdalea populi</name>
    <dbReference type="NCBI Taxonomy" id="1172565"/>
    <lineage>
        <taxon>Bacteria</taxon>
        <taxon>Pseudomonadati</taxon>
        <taxon>Pseudomonadota</taxon>
        <taxon>Gammaproteobacteria</taxon>
        <taxon>Enterobacterales</taxon>
        <taxon>Pectobacteriaceae</taxon>
        <taxon>Lonsdalea</taxon>
    </lineage>
</organism>
<evidence type="ECO:0000313" key="4">
    <source>
        <dbReference type="Proteomes" id="UP000274511"/>
    </source>
</evidence>